<evidence type="ECO:0000313" key="2">
    <source>
        <dbReference type="EMBL" id="GAH89812.1"/>
    </source>
</evidence>
<dbReference type="PANTHER" id="PTHR33930">
    <property type="entry name" value="ALKYL HYDROPEROXIDE REDUCTASE AHPD"/>
    <property type="match status" value="1"/>
</dbReference>
<dbReference type="AlphaFoldDB" id="X1J766"/>
<dbReference type="Gene3D" id="1.20.1290.10">
    <property type="entry name" value="AhpD-like"/>
    <property type="match status" value="1"/>
</dbReference>
<dbReference type="InterPro" id="IPR029032">
    <property type="entry name" value="AhpD-like"/>
</dbReference>
<accession>X1J766</accession>
<organism evidence="2">
    <name type="scientific">marine sediment metagenome</name>
    <dbReference type="NCBI Taxonomy" id="412755"/>
    <lineage>
        <taxon>unclassified sequences</taxon>
        <taxon>metagenomes</taxon>
        <taxon>ecological metagenomes</taxon>
    </lineage>
</organism>
<dbReference type="SUPFAM" id="SSF69118">
    <property type="entry name" value="AhpD-like"/>
    <property type="match status" value="1"/>
</dbReference>
<protein>
    <recommendedName>
        <fullName evidence="1">Carboxymuconolactone decarboxylase-like domain-containing protein</fullName>
    </recommendedName>
</protein>
<dbReference type="InterPro" id="IPR004675">
    <property type="entry name" value="AhpD_core"/>
</dbReference>
<name>X1J766_9ZZZZ</name>
<feature type="domain" description="Carboxymuconolactone decarboxylase-like" evidence="1">
    <location>
        <begin position="24"/>
        <end position="94"/>
    </location>
</feature>
<proteinExistence type="predicted"/>
<gene>
    <name evidence="2" type="ORF">S03H2_57023</name>
</gene>
<dbReference type="EMBL" id="BARU01036525">
    <property type="protein sequence ID" value="GAH89812.1"/>
    <property type="molecule type" value="Genomic_DNA"/>
</dbReference>
<evidence type="ECO:0000259" key="1">
    <source>
        <dbReference type="Pfam" id="PF02627"/>
    </source>
</evidence>
<dbReference type="NCBIfam" id="TIGR00778">
    <property type="entry name" value="ahpD_dom"/>
    <property type="match status" value="1"/>
</dbReference>
<feature type="non-terminal residue" evidence="2">
    <location>
        <position position="94"/>
    </location>
</feature>
<dbReference type="GO" id="GO:0051920">
    <property type="term" value="F:peroxiredoxin activity"/>
    <property type="evidence" value="ECO:0007669"/>
    <property type="project" value="InterPro"/>
</dbReference>
<sequence>MSKQNKEYYKETMQLMEELGQAIPQTMATYNRLHRVATEDGALSFKVKELMALGIAITVRCDGCIAYHVQQSLSAGATYEEIVETIGVAIMMGG</sequence>
<dbReference type="InterPro" id="IPR003779">
    <property type="entry name" value="CMD-like"/>
</dbReference>
<dbReference type="PANTHER" id="PTHR33930:SF2">
    <property type="entry name" value="BLR3452 PROTEIN"/>
    <property type="match status" value="1"/>
</dbReference>
<reference evidence="2" key="1">
    <citation type="journal article" date="2014" name="Front. Microbiol.">
        <title>High frequency of phylogenetically diverse reductive dehalogenase-homologous genes in deep subseafloor sedimentary metagenomes.</title>
        <authorList>
            <person name="Kawai M."/>
            <person name="Futagami T."/>
            <person name="Toyoda A."/>
            <person name="Takaki Y."/>
            <person name="Nishi S."/>
            <person name="Hori S."/>
            <person name="Arai W."/>
            <person name="Tsubouchi T."/>
            <person name="Morono Y."/>
            <person name="Uchiyama I."/>
            <person name="Ito T."/>
            <person name="Fujiyama A."/>
            <person name="Inagaki F."/>
            <person name="Takami H."/>
        </authorList>
    </citation>
    <scope>NUCLEOTIDE SEQUENCE</scope>
    <source>
        <strain evidence="2">Expedition CK06-06</strain>
    </source>
</reference>
<dbReference type="Pfam" id="PF02627">
    <property type="entry name" value="CMD"/>
    <property type="match status" value="1"/>
</dbReference>
<comment type="caution">
    <text evidence="2">The sequence shown here is derived from an EMBL/GenBank/DDBJ whole genome shotgun (WGS) entry which is preliminary data.</text>
</comment>